<keyword evidence="2" id="KW-1185">Reference proteome</keyword>
<accession>A0ABT9Y175</accession>
<dbReference type="RefSeq" id="WP_307412981.1">
    <property type="nucleotide sequence ID" value="NZ_JAUSTW010000010.1"/>
</dbReference>
<evidence type="ECO:0000313" key="1">
    <source>
        <dbReference type="EMBL" id="MDQ0201565.1"/>
    </source>
</evidence>
<protein>
    <submittedName>
        <fullName evidence="1">Uncharacterized protein</fullName>
    </submittedName>
</protein>
<proteinExistence type="predicted"/>
<evidence type="ECO:0000313" key="2">
    <source>
        <dbReference type="Proteomes" id="UP001224122"/>
    </source>
</evidence>
<sequence>MEKQSATCLRMEEGPAHYAEGQGLSYCIRIKRKQIKQLKFAKTAVINNR</sequence>
<organism evidence="1 2">
    <name type="scientific">Neobacillus ginsengisoli</name>
    <dbReference type="NCBI Taxonomy" id="904295"/>
    <lineage>
        <taxon>Bacteria</taxon>
        <taxon>Bacillati</taxon>
        <taxon>Bacillota</taxon>
        <taxon>Bacilli</taxon>
        <taxon>Bacillales</taxon>
        <taxon>Bacillaceae</taxon>
        <taxon>Neobacillus</taxon>
    </lineage>
</organism>
<comment type="caution">
    <text evidence="1">The sequence shown here is derived from an EMBL/GenBank/DDBJ whole genome shotgun (WGS) entry which is preliminary data.</text>
</comment>
<name>A0ABT9Y175_9BACI</name>
<dbReference type="Proteomes" id="UP001224122">
    <property type="component" value="Unassembled WGS sequence"/>
</dbReference>
<gene>
    <name evidence="1" type="ORF">J2S10_004773</name>
</gene>
<dbReference type="EMBL" id="JAUSTW010000010">
    <property type="protein sequence ID" value="MDQ0201565.1"/>
    <property type="molecule type" value="Genomic_DNA"/>
</dbReference>
<reference evidence="1 2" key="1">
    <citation type="submission" date="2023-07" db="EMBL/GenBank/DDBJ databases">
        <title>Genomic Encyclopedia of Type Strains, Phase IV (KMG-IV): sequencing the most valuable type-strain genomes for metagenomic binning, comparative biology and taxonomic classification.</title>
        <authorList>
            <person name="Goeker M."/>
        </authorList>
    </citation>
    <scope>NUCLEOTIDE SEQUENCE [LARGE SCALE GENOMIC DNA]</scope>
    <source>
        <strain evidence="1 2">DSM 27594</strain>
    </source>
</reference>